<organism evidence="1">
    <name type="scientific">Micromonospora carbonacea</name>
    <dbReference type="NCBI Taxonomy" id="47853"/>
    <lineage>
        <taxon>Bacteria</taxon>
        <taxon>Bacillati</taxon>
        <taxon>Actinomycetota</taxon>
        <taxon>Actinomycetes</taxon>
        <taxon>Micromonosporales</taxon>
        <taxon>Micromonosporaceae</taxon>
        <taxon>Micromonospora</taxon>
    </lineage>
</organism>
<sequence length="221" mass="24604">MKSEESPFPSSWWGIGLASAGVDTRPDVGTYGRYTFSDLPALPFELNGSYDWLRRQVQHDEWAINADGEGDLSALLTACAAAGLPLPADFVTFLQSPELPGRVRSSTACFLDLAGAPMPSPTGKGWLIRFLADQQGCLYWYLYLTEDGADHAVLSTMEFYDPQDRGPSDPETEAPNDIRFCAESFEAFICRYWLENEIFFADVDGTPLPEGAAEYLERYRK</sequence>
<evidence type="ECO:0008006" key="2">
    <source>
        <dbReference type="Google" id="ProtNLM"/>
    </source>
</evidence>
<accession>A0A7D6CC25</accession>
<evidence type="ECO:0000313" key="1">
    <source>
        <dbReference type="EMBL" id="QLJ96843.1"/>
    </source>
</evidence>
<reference evidence="1" key="1">
    <citation type="submission" date="2020-08" db="EMBL/GenBank/DDBJ databases">
        <title>A bifunctional nitrone conjugated secondary metabolite targeting the ribosome.</title>
        <authorList>
            <person name="Limbrick E.M."/>
            <person name="Graf M."/>
            <person name="Derewacz D.K."/>
            <person name="Nguyen F."/>
            <person name="Spraggins J.M."/>
            <person name="Wieland M."/>
            <person name="Ynigez-Gutierrez A.E."/>
            <person name="Reisman B.J."/>
            <person name="Zinshteyn B."/>
            <person name="McCulloch K."/>
            <person name="Iverson T.M."/>
            <person name="Green R."/>
            <person name="Wilson D.N."/>
            <person name="Bachmann B.O."/>
        </authorList>
    </citation>
    <scope>NUCLEOTIDE SEQUENCE</scope>
    <source>
        <strain evidence="1">Africana</strain>
    </source>
</reference>
<gene>
    <name evidence="1" type="ORF">HZU44_18280</name>
</gene>
<dbReference type="AlphaFoldDB" id="A0A7D6CC25"/>
<dbReference type="EMBL" id="CP058905">
    <property type="protein sequence ID" value="QLJ96843.1"/>
    <property type="molecule type" value="Genomic_DNA"/>
</dbReference>
<protein>
    <recommendedName>
        <fullName evidence="2">SMI1/KNR4 family protein</fullName>
    </recommendedName>
</protein>
<name>A0A7D6CC25_9ACTN</name>
<proteinExistence type="predicted"/>